<protein>
    <submittedName>
        <fullName evidence="2">Uncharacterized protein</fullName>
    </submittedName>
</protein>
<feature type="transmembrane region" description="Helical" evidence="1">
    <location>
        <begin position="28"/>
        <end position="46"/>
    </location>
</feature>
<evidence type="ECO:0000313" key="2">
    <source>
        <dbReference type="EMBL" id="GKV30676.1"/>
    </source>
</evidence>
<keyword evidence="3" id="KW-1185">Reference proteome</keyword>
<keyword evidence="1" id="KW-1133">Transmembrane helix</keyword>
<dbReference type="AlphaFoldDB" id="A0AAV5L0A0"/>
<keyword evidence="1" id="KW-0472">Membrane</keyword>
<reference evidence="2 3" key="1">
    <citation type="journal article" date="2021" name="Commun. Biol.">
        <title>The genome of Shorea leprosula (Dipterocarpaceae) highlights the ecological relevance of drought in aseasonal tropical rainforests.</title>
        <authorList>
            <person name="Ng K.K.S."/>
            <person name="Kobayashi M.J."/>
            <person name="Fawcett J.A."/>
            <person name="Hatakeyama M."/>
            <person name="Paape T."/>
            <person name="Ng C.H."/>
            <person name="Ang C.C."/>
            <person name="Tnah L.H."/>
            <person name="Lee C.T."/>
            <person name="Nishiyama T."/>
            <person name="Sese J."/>
            <person name="O'Brien M.J."/>
            <person name="Copetti D."/>
            <person name="Mohd Noor M.I."/>
            <person name="Ong R.C."/>
            <person name="Putra M."/>
            <person name="Sireger I.Z."/>
            <person name="Indrioko S."/>
            <person name="Kosugi Y."/>
            <person name="Izuno A."/>
            <person name="Isagi Y."/>
            <person name="Lee S.L."/>
            <person name="Shimizu K.K."/>
        </authorList>
    </citation>
    <scope>NUCLEOTIDE SEQUENCE [LARGE SCALE GENOMIC DNA]</scope>
    <source>
        <strain evidence="2">214</strain>
    </source>
</reference>
<evidence type="ECO:0000313" key="3">
    <source>
        <dbReference type="Proteomes" id="UP001054252"/>
    </source>
</evidence>
<comment type="caution">
    <text evidence="2">The sequence shown here is derived from an EMBL/GenBank/DDBJ whole genome shotgun (WGS) entry which is preliminary data.</text>
</comment>
<dbReference type="EMBL" id="BPVZ01000088">
    <property type="protein sequence ID" value="GKV30676.1"/>
    <property type="molecule type" value="Genomic_DNA"/>
</dbReference>
<gene>
    <name evidence="2" type="ORF">SLEP1_g39462</name>
</gene>
<name>A0AAV5L0A0_9ROSI</name>
<accession>A0AAV5L0A0</accession>
<sequence length="142" mass="16443">MCNEVYNFVAKISKVEGFKREKIWIRTGYFFFFLSSALRVLLFFSFSPAAAPTRSLAPTHLPLRKPVKLDDFCLSFLVQKPDLELRNLPPCREFPDLLCSVLHRRLLLLCGGELLWFLNCRQLLPLPGPVLQLENCGMWQLL</sequence>
<proteinExistence type="predicted"/>
<organism evidence="2 3">
    <name type="scientific">Rubroshorea leprosula</name>
    <dbReference type="NCBI Taxonomy" id="152421"/>
    <lineage>
        <taxon>Eukaryota</taxon>
        <taxon>Viridiplantae</taxon>
        <taxon>Streptophyta</taxon>
        <taxon>Embryophyta</taxon>
        <taxon>Tracheophyta</taxon>
        <taxon>Spermatophyta</taxon>
        <taxon>Magnoliopsida</taxon>
        <taxon>eudicotyledons</taxon>
        <taxon>Gunneridae</taxon>
        <taxon>Pentapetalae</taxon>
        <taxon>rosids</taxon>
        <taxon>malvids</taxon>
        <taxon>Malvales</taxon>
        <taxon>Dipterocarpaceae</taxon>
        <taxon>Rubroshorea</taxon>
    </lineage>
</organism>
<keyword evidence="1" id="KW-0812">Transmembrane</keyword>
<evidence type="ECO:0000256" key="1">
    <source>
        <dbReference type="SAM" id="Phobius"/>
    </source>
</evidence>
<dbReference type="Proteomes" id="UP001054252">
    <property type="component" value="Unassembled WGS sequence"/>
</dbReference>